<accession>A0A212KED1</accession>
<evidence type="ECO:0000256" key="1">
    <source>
        <dbReference type="SAM" id="Phobius"/>
    </source>
</evidence>
<name>A0A212KED1_9BACT</name>
<proteinExistence type="predicted"/>
<feature type="transmembrane region" description="Helical" evidence="1">
    <location>
        <begin position="21"/>
        <end position="40"/>
    </location>
</feature>
<dbReference type="AlphaFoldDB" id="A0A212KED1"/>
<protein>
    <submittedName>
        <fullName evidence="2">Uncharacterized protein</fullName>
    </submittedName>
</protein>
<keyword evidence="1" id="KW-1133">Transmembrane helix</keyword>
<feature type="transmembrane region" description="Helical" evidence="1">
    <location>
        <begin position="87"/>
        <end position="110"/>
    </location>
</feature>
<evidence type="ECO:0000313" key="2">
    <source>
        <dbReference type="EMBL" id="SBW10104.1"/>
    </source>
</evidence>
<dbReference type="EMBL" id="FLUP01000001">
    <property type="protein sequence ID" value="SBW10104.1"/>
    <property type="molecule type" value="Genomic_DNA"/>
</dbReference>
<organism evidence="2">
    <name type="scientific">uncultured Desulfovibrio sp</name>
    <dbReference type="NCBI Taxonomy" id="167968"/>
    <lineage>
        <taxon>Bacteria</taxon>
        <taxon>Pseudomonadati</taxon>
        <taxon>Thermodesulfobacteriota</taxon>
        <taxon>Desulfovibrionia</taxon>
        <taxon>Desulfovibrionales</taxon>
        <taxon>Desulfovibrionaceae</taxon>
        <taxon>Desulfovibrio</taxon>
        <taxon>environmental samples</taxon>
    </lineage>
</organism>
<keyword evidence="1" id="KW-0472">Membrane</keyword>
<gene>
    <name evidence="2" type="ORF">KM92DES2_12888</name>
</gene>
<dbReference type="RefSeq" id="WP_296936976.1">
    <property type="nucleotide sequence ID" value="NZ_CABSIF010000018.1"/>
</dbReference>
<reference evidence="2" key="1">
    <citation type="submission" date="2016-04" db="EMBL/GenBank/DDBJ databases">
        <authorList>
            <person name="Evans L.H."/>
            <person name="Alamgir A."/>
            <person name="Owens N."/>
            <person name="Weber N.D."/>
            <person name="Virtaneva K."/>
            <person name="Barbian K."/>
            <person name="Babar A."/>
            <person name="Rosenke K."/>
        </authorList>
    </citation>
    <scope>NUCLEOTIDE SEQUENCE</scope>
    <source>
        <strain evidence="2">92-2</strain>
    </source>
</reference>
<feature type="transmembrane region" description="Helical" evidence="1">
    <location>
        <begin position="46"/>
        <end position="66"/>
    </location>
</feature>
<keyword evidence="1" id="KW-0812">Transmembrane</keyword>
<sequence>MPIDTSYESLYSKLRLTLRPLYDFRVWLLLLICFGVGMLVDPLGTLGLAGYLTYVIGMWGAALMLSKILTPYIRMSAYARSALSGNVAAALVVLARVLLQICIAISIMIWGK</sequence>